<evidence type="ECO:0000256" key="2">
    <source>
        <dbReference type="ARBA" id="ARBA00022525"/>
    </source>
</evidence>
<dbReference type="GO" id="GO:0005509">
    <property type="term" value="F:calcium ion binding"/>
    <property type="evidence" value="ECO:0007669"/>
    <property type="project" value="InterPro"/>
</dbReference>
<dbReference type="Gene3D" id="2.10.25.10">
    <property type="entry name" value="Laminin"/>
    <property type="match status" value="5"/>
</dbReference>
<evidence type="ECO:0000256" key="6">
    <source>
        <dbReference type="ARBA" id="ARBA00022837"/>
    </source>
</evidence>
<proteinExistence type="predicted"/>
<comment type="caution">
    <text evidence="9">Lacks conserved residue(s) required for the propagation of feature annotation.</text>
</comment>
<sequence>MREEGSEYRPVTIFVRNNNSEKKRYPLSSAHLNLTTHDADLDECSRPTACGLNALCLNDVGSYHCTCKEGYSGDPRIQCLDVDECAQNPCAIGSLCYNSPGSYRCECPKGYTGNAYQSCERDIVGVECATYHDCTANAECVNNFCQCKKGYQVSPNQKECIDVDECGVHHGPSGLCGQGALCSNTPGSYRCSCPPGFTGDPFRFCEDVNECDRLLGPSGLCGQGALCANTLGSFTCSCPPGYSGNGRVRCHDINECSEFKTSSPCGLNAFCMNLEGSYLCQCPRGHVGDPYSVCYPEQIECQKDSQCPGNTICIKDRYQKGACGCKHPFVREGEYCININECEEISEWSPCGANAQCRDALGNYQCLCAPGYTGNPRQGCSPIHPCVTSECGPHAYCEPKDHKPTCWCQPGYEGDPYDLEQGCQS</sequence>
<keyword evidence="8" id="KW-0325">Glycoprotein</keyword>
<dbReference type="Pfam" id="PF07645">
    <property type="entry name" value="EGF_CA"/>
    <property type="match status" value="4"/>
</dbReference>
<dbReference type="AlphaFoldDB" id="A0AAQ4EYU4"/>
<gene>
    <name evidence="11" type="ORF">V5799_018672</name>
</gene>
<dbReference type="PROSITE" id="PS01186">
    <property type="entry name" value="EGF_2"/>
    <property type="match status" value="6"/>
</dbReference>
<protein>
    <recommendedName>
        <fullName evidence="10">EGF-like domain-containing protein</fullName>
    </recommendedName>
</protein>
<dbReference type="FunFam" id="2.10.25.10:FF:000265">
    <property type="entry name" value="Dumpy, isoform P"/>
    <property type="match status" value="1"/>
</dbReference>
<dbReference type="PROSITE" id="PS01187">
    <property type="entry name" value="EGF_CA"/>
    <property type="match status" value="3"/>
</dbReference>
<feature type="domain" description="EGF-like" evidence="10">
    <location>
        <begin position="207"/>
        <end position="251"/>
    </location>
</feature>
<dbReference type="InterPro" id="IPR024731">
    <property type="entry name" value="NELL2-like_EGF"/>
</dbReference>
<keyword evidence="12" id="KW-1185">Reference proteome</keyword>
<evidence type="ECO:0000259" key="10">
    <source>
        <dbReference type="PROSITE" id="PS50026"/>
    </source>
</evidence>
<feature type="domain" description="EGF-like" evidence="10">
    <location>
        <begin position="382"/>
        <end position="424"/>
    </location>
</feature>
<dbReference type="FunFam" id="2.10.25.10:FF:000038">
    <property type="entry name" value="Fibrillin 2"/>
    <property type="match status" value="4"/>
</dbReference>
<feature type="domain" description="EGF-like" evidence="10">
    <location>
        <begin position="338"/>
        <end position="381"/>
    </location>
</feature>
<feature type="domain" description="EGF-like" evidence="10">
    <location>
        <begin position="81"/>
        <end position="120"/>
    </location>
</feature>
<evidence type="ECO:0000256" key="7">
    <source>
        <dbReference type="ARBA" id="ARBA00023157"/>
    </source>
</evidence>
<name>A0AAQ4EYU4_AMBAM</name>
<dbReference type="Pfam" id="PF12662">
    <property type="entry name" value="cEGF"/>
    <property type="match status" value="1"/>
</dbReference>
<dbReference type="InterPro" id="IPR018097">
    <property type="entry name" value="EGF_Ca-bd_CS"/>
</dbReference>
<dbReference type="Proteomes" id="UP001321473">
    <property type="component" value="Unassembled WGS sequence"/>
</dbReference>
<accession>A0AAQ4EYU4</accession>
<comment type="subcellular location">
    <subcellularLocation>
        <location evidence="1">Secreted</location>
    </subcellularLocation>
</comment>
<dbReference type="SMART" id="SM00181">
    <property type="entry name" value="EGF"/>
    <property type="match status" value="9"/>
</dbReference>
<feature type="domain" description="EGF-like" evidence="10">
    <location>
        <begin position="252"/>
        <end position="295"/>
    </location>
</feature>
<evidence type="ECO:0000256" key="1">
    <source>
        <dbReference type="ARBA" id="ARBA00004613"/>
    </source>
</evidence>
<dbReference type="InterPro" id="IPR001881">
    <property type="entry name" value="EGF-like_Ca-bd_dom"/>
</dbReference>
<evidence type="ECO:0000313" key="12">
    <source>
        <dbReference type="Proteomes" id="UP001321473"/>
    </source>
</evidence>
<dbReference type="InterPro" id="IPR000742">
    <property type="entry name" value="EGF"/>
</dbReference>
<dbReference type="InterPro" id="IPR049883">
    <property type="entry name" value="NOTCH1_EGF-like"/>
</dbReference>
<comment type="caution">
    <text evidence="11">The sequence shown here is derived from an EMBL/GenBank/DDBJ whole genome shotgun (WGS) entry which is preliminary data.</text>
</comment>
<evidence type="ECO:0000256" key="4">
    <source>
        <dbReference type="ARBA" id="ARBA00022729"/>
    </source>
</evidence>
<keyword evidence="3 9" id="KW-0245">EGF-like domain</keyword>
<dbReference type="CDD" id="cd00054">
    <property type="entry name" value="EGF_CA"/>
    <property type="match status" value="6"/>
</dbReference>
<dbReference type="PROSITE" id="PS00010">
    <property type="entry name" value="ASX_HYDROXYL"/>
    <property type="match status" value="6"/>
</dbReference>
<dbReference type="GO" id="GO:0005576">
    <property type="term" value="C:extracellular region"/>
    <property type="evidence" value="ECO:0007669"/>
    <property type="project" value="UniProtKB-SubCell"/>
</dbReference>
<evidence type="ECO:0000256" key="3">
    <source>
        <dbReference type="ARBA" id="ARBA00022536"/>
    </source>
</evidence>
<dbReference type="Gene3D" id="2.90.20.10">
    <property type="entry name" value="Plasmodium vivax P25 domain"/>
    <property type="match status" value="1"/>
</dbReference>
<dbReference type="InterPro" id="IPR026823">
    <property type="entry name" value="cEGF"/>
</dbReference>
<organism evidence="11 12">
    <name type="scientific">Amblyomma americanum</name>
    <name type="common">Lone star tick</name>
    <dbReference type="NCBI Taxonomy" id="6943"/>
    <lineage>
        <taxon>Eukaryota</taxon>
        <taxon>Metazoa</taxon>
        <taxon>Ecdysozoa</taxon>
        <taxon>Arthropoda</taxon>
        <taxon>Chelicerata</taxon>
        <taxon>Arachnida</taxon>
        <taxon>Acari</taxon>
        <taxon>Parasitiformes</taxon>
        <taxon>Ixodida</taxon>
        <taxon>Ixodoidea</taxon>
        <taxon>Ixodidae</taxon>
        <taxon>Amblyomminae</taxon>
        <taxon>Amblyomma</taxon>
    </lineage>
</organism>
<dbReference type="SUPFAM" id="SSF57184">
    <property type="entry name" value="Growth factor receptor domain"/>
    <property type="match status" value="2"/>
</dbReference>
<keyword evidence="7" id="KW-1015">Disulfide bond</keyword>
<dbReference type="PANTHER" id="PTHR24034:SF89">
    <property type="entry name" value="COMPLEMENT COMPONENT C1Q RECEPTOR"/>
    <property type="match status" value="1"/>
</dbReference>
<dbReference type="Pfam" id="PF00008">
    <property type="entry name" value="EGF"/>
    <property type="match status" value="1"/>
</dbReference>
<feature type="domain" description="EGF-like" evidence="10">
    <location>
        <begin position="40"/>
        <end position="80"/>
    </location>
</feature>
<keyword evidence="6" id="KW-0106">Calcium</keyword>
<keyword evidence="4" id="KW-0732">Signal</keyword>
<dbReference type="EMBL" id="JARKHS020009297">
    <property type="protein sequence ID" value="KAK8779987.1"/>
    <property type="molecule type" value="Genomic_DNA"/>
</dbReference>
<reference evidence="11 12" key="1">
    <citation type="journal article" date="2023" name="Arcadia Sci">
        <title>De novo assembly of a long-read Amblyomma americanum tick genome.</title>
        <authorList>
            <person name="Chou S."/>
            <person name="Poskanzer K.E."/>
            <person name="Rollins M."/>
            <person name="Thuy-Boun P.S."/>
        </authorList>
    </citation>
    <scope>NUCLEOTIDE SEQUENCE [LARGE SCALE GENOMIC DNA]</scope>
    <source>
        <strain evidence="11">F_SG_1</strain>
        <tissue evidence="11">Salivary glands</tissue>
    </source>
</reference>
<keyword evidence="5" id="KW-0677">Repeat</keyword>
<evidence type="ECO:0000256" key="8">
    <source>
        <dbReference type="ARBA" id="ARBA00023180"/>
    </source>
</evidence>
<feature type="domain" description="EGF-like" evidence="10">
    <location>
        <begin position="162"/>
        <end position="206"/>
    </location>
</feature>
<dbReference type="InterPro" id="IPR009030">
    <property type="entry name" value="Growth_fac_rcpt_cys_sf"/>
</dbReference>
<dbReference type="InterPro" id="IPR000152">
    <property type="entry name" value="EGF-type_Asp/Asn_hydroxyl_site"/>
</dbReference>
<keyword evidence="2" id="KW-0964">Secreted</keyword>
<dbReference type="PROSITE" id="PS50026">
    <property type="entry name" value="EGF_3"/>
    <property type="match status" value="7"/>
</dbReference>
<evidence type="ECO:0000256" key="5">
    <source>
        <dbReference type="ARBA" id="ARBA00022737"/>
    </source>
</evidence>
<dbReference type="SMART" id="SM00179">
    <property type="entry name" value="EGF_CA"/>
    <property type="match status" value="6"/>
</dbReference>
<dbReference type="InterPro" id="IPR050751">
    <property type="entry name" value="ECM_structural_protein"/>
</dbReference>
<dbReference type="SUPFAM" id="SSF57196">
    <property type="entry name" value="EGF/Laminin"/>
    <property type="match status" value="2"/>
</dbReference>
<dbReference type="Pfam" id="PF12947">
    <property type="entry name" value="EGF_3"/>
    <property type="match status" value="1"/>
</dbReference>
<dbReference type="PANTHER" id="PTHR24034">
    <property type="entry name" value="EGF-LIKE DOMAIN-CONTAINING PROTEIN"/>
    <property type="match status" value="1"/>
</dbReference>
<evidence type="ECO:0000313" key="11">
    <source>
        <dbReference type="EMBL" id="KAK8779987.1"/>
    </source>
</evidence>
<evidence type="ECO:0000256" key="9">
    <source>
        <dbReference type="PROSITE-ProRule" id="PRU00076"/>
    </source>
</evidence>
<feature type="non-terminal residue" evidence="11">
    <location>
        <position position="425"/>
    </location>
</feature>